<reference evidence="5 6" key="1">
    <citation type="journal article" date="2008" name="Int. J. Syst. Evol. Microbiol.">
        <title>Neptunomonas japonica sp. nov., an Osedax japonicus symbiont-like bacterium isolated from sediment adjacent to sperm whale carcasses off Kagoshima, Japan.</title>
        <authorList>
            <person name="Miyazaki M."/>
            <person name="Nogi Y."/>
            <person name="Fujiwara Y."/>
            <person name="Kawato M."/>
            <person name="Kubokawa K."/>
            <person name="Horikoshi K."/>
        </authorList>
    </citation>
    <scope>NUCLEOTIDE SEQUENCE [LARGE SCALE GENOMIC DNA]</scope>
    <source>
        <strain evidence="5 6">JAMM 1380</strain>
    </source>
</reference>
<proteinExistence type="predicted"/>
<evidence type="ECO:0000259" key="4">
    <source>
        <dbReference type="Pfam" id="PF10531"/>
    </source>
</evidence>
<sequence length="188" mass="20432">MWRRVFVYLCLIAFSQLSYSASVSQATEGSRSEGLSDYRLGSGDLLGIKVFGEEELSVEVRMSDAGTISYPFLGELRVKGLTTGALGDMLAAQLRDGYLVNPSVSVTVLEYREFYINGAVKTPGAYPYQPGLTLQRAVSLAGGFTERASSSKFYLSHEKSASNAKPSKVKLNTRVAPGDVITIEESFF</sequence>
<evidence type="ECO:0000256" key="2">
    <source>
        <dbReference type="SAM" id="SignalP"/>
    </source>
</evidence>
<dbReference type="Gene3D" id="3.30.1950.10">
    <property type="entry name" value="wza like domain"/>
    <property type="match status" value="1"/>
</dbReference>
<dbReference type="EMBL" id="AP014546">
    <property type="protein sequence ID" value="BBB28884.1"/>
    <property type="molecule type" value="Genomic_DNA"/>
</dbReference>
<feature type="chain" id="PRO_5033006955" evidence="2">
    <location>
        <begin position="21"/>
        <end position="188"/>
    </location>
</feature>
<protein>
    <submittedName>
        <fullName evidence="5">Polysaccharide export outer membrane protein</fullName>
    </submittedName>
</protein>
<gene>
    <name evidence="5" type="ORF">NEJAP_0927</name>
</gene>
<dbReference type="Pfam" id="PF02563">
    <property type="entry name" value="Poly_export"/>
    <property type="match status" value="1"/>
</dbReference>
<accession>A0A7R6PAH2</accession>
<dbReference type="PANTHER" id="PTHR33619">
    <property type="entry name" value="POLYSACCHARIDE EXPORT PROTEIN GFCE-RELATED"/>
    <property type="match status" value="1"/>
</dbReference>
<dbReference type="RefSeq" id="WP_201349538.1">
    <property type="nucleotide sequence ID" value="NZ_AP014546.1"/>
</dbReference>
<organism evidence="5 6">
    <name type="scientific">Neptunomonas japonica JAMM 1380</name>
    <dbReference type="NCBI Taxonomy" id="1441457"/>
    <lineage>
        <taxon>Bacteria</taxon>
        <taxon>Pseudomonadati</taxon>
        <taxon>Pseudomonadota</taxon>
        <taxon>Gammaproteobacteria</taxon>
        <taxon>Oceanospirillales</taxon>
        <taxon>Oceanospirillaceae</taxon>
        <taxon>Neptunomonas</taxon>
    </lineage>
</organism>
<dbReference type="Pfam" id="PF10531">
    <property type="entry name" value="SLBB"/>
    <property type="match status" value="1"/>
</dbReference>
<evidence type="ECO:0000313" key="5">
    <source>
        <dbReference type="EMBL" id="BBB28884.1"/>
    </source>
</evidence>
<dbReference type="AlphaFoldDB" id="A0A7R6PAH2"/>
<keyword evidence="6" id="KW-1185">Reference proteome</keyword>
<feature type="domain" description="Polysaccharide export protein N-terminal" evidence="3">
    <location>
        <begin position="36"/>
        <end position="108"/>
    </location>
</feature>
<feature type="signal peptide" evidence="2">
    <location>
        <begin position="1"/>
        <end position="20"/>
    </location>
</feature>
<dbReference type="InterPro" id="IPR019554">
    <property type="entry name" value="Soluble_ligand-bd"/>
</dbReference>
<feature type="domain" description="Soluble ligand binding" evidence="4">
    <location>
        <begin position="114"/>
        <end position="155"/>
    </location>
</feature>
<evidence type="ECO:0000256" key="1">
    <source>
        <dbReference type="ARBA" id="ARBA00022729"/>
    </source>
</evidence>
<dbReference type="Proteomes" id="UP000595332">
    <property type="component" value="Chromosome"/>
</dbReference>
<dbReference type="GO" id="GO:0015159">
    <property type="term" value="F:polysaccharide transmembrane transporter activity"/>
    <property type="evidence" value="ECO:0007669"/>
    <property type="project" value="InterPro"/>
</dbReference>
<dbReference type="InterPro" id="IPR003715">
    <property type="entry name" value="Poly_export_N"/>
</dbReference>
<evidence type="ECO:0000259" key="3">
    <source>
        <dbReference type="Pfam" id="PF02563"/>
    </source>
</evidence>
<keyword evidence="1 2" id="KW-0732">Signal</keyword>
<dbReference type="InterPro" id="IPR049712">
    <property type="entry name" value="Poly_export"/>
</dbReference>
<evidence type="ECO:0000313" key="6">
    <source>
        <dbReference type="Proteomes" id="UP000595332"/>
    </source>
</evidence>
<name>A0A7R6PAH2_9GAMM</name>
<dbReference type="KEGG" id="njp:NEJAP_0927"/>
<dbReference type="PANTHER" id="PTHR33619:SF3">
    <property type="entry name" value="POLYSACCHARIDE EXPORT PROTEIN GFCE-RELATED"/>
    <property type="match status" value="1"/>
</dbReference>